<dbReference type="PANTHER" id="PTHR35596">
    <property type="entry name" value="DUF2263 DOMAIN-CONTAINING PROTEIN"/>
    <property type="match status" value="1"/>
</dbReference>
<dbReference type="OrthoDB" id="9806181at2"/>
<evidence type="ECO:0000313" key="2">
    <source>
        <dbReference type="EMBL" id="KFF20412.1"/>
    </source>
</evidence>
<dbReference type="Gene3D" id="3.40.220.10">
    <property type="entry name" value="Leucine Aminopeptidase, subunit E, domain 1"/>
    <property type="match status" value="1"/>
</dbReference>
<accession>A0A086AUP8</accession>
<dbReference type="eggNOG" id="COG4295">
    <property type="taxonomic scope" value="Bacteria"/>
</dbReference>
<dbReference type="Proteomes" id="UP000198424">
    <property type="component" value="Unassembled WGS sequence"/>
</dbReference>
<reference evidence="2 4" key="1">
    <citation type="submission" date="2014-07" db="EMBL/GenBank/DDBJ databases">
        <title>Genome of Flavobacterium hydatis DSM 2063.</title>
        <authorList>
            <person name="Pipes S.E."/>
            <person name="Stropko S.J."/>
            <person name="Newman J.D."/>
        </authorList>
    </citation>
    <scope>NUCLEOTIDE SEQUENCE [LARGE SCALE GENOMIC DNA]</scope>
    <source>
        <strain evidence="2 4">DSM 2063</strain>
    </source>
</reference>
<dbReference type="EMBL" id="MUGY01000001">
    <property type="protein sequence ID" value="OXA98302.1"/>
    <property type="molecule type" value="Genomic_DNA"/>
</dbReference>
<dbReference type="RefSeq" id="WP_035617715.1">
    <property type="nucleotide sequence ID" value="NZ_JBEWQG010000004.1"/>
</dbReference>
<comment type="caution">
    <text evidence="2">The sequence shown here is derived from an EMBL/GenBank/DDBJ whole genome shotgun (WGS) entry which is preliminary data.</text>
</comment>
<reference evidence="3 5" key="2">
    <citation type="submission" date="2016-11" db="EMBL/GenBank/DDBJ databases">
        <title>Whole genomes of Flavobacteriaceae.</title>
        <authorList>
            <person name="Stine C."/>
            <person name="Li C."/>
            <person name="Tadesse D."/>
        </authorList>
    </citation>
    <scope>NUCLEOTIDE SEQUENCE [LARGE SCALE GENOMIC DNA]</scope>
    <source>
        <strain evidence="3 5">ATCC 29551</strain>
    </source>
</reference>
<proteinExistence type="predicted"/>
<protein>
    <submittedName>
        <fullName evidence="3">TIGR02452 family protein</fullName>
    </submittedName>
</protein>
<dbReference type="PIRSF" id="PIRSF014899">
    <property type="entry name" value="UCP014899"/>
    <property type="match status" value="1"/>
</dbReference>
<dbReference type="PANTHER" id="PTHR35596:SF1">
    <property type="entry name" value="MICROBIAL-TYPE PARG CATALYTIC DOMAIN-CONTAINING PROTEIN"/>
    <property type="match status" value="1"/>
</dbReference>
<dbReference type="EMBL" id="JPRM01000001">
    <property type="protein sequence ID" value="KFF20412.1"/>
    <property type="molecule type" value="Genomic_DNA"/>
</dbReference>
<organism evidence="2 4">
    <name type="scientific">Flavobacterium hydatis</name>
    <name type="common">Cytophaga aquatilis</name>
    <dbReference type="NCBI Taxonomy" id="991"/>
    <lineage>
        <taxon>Bacteria</taxon>
        <taxon>Pseudomonadati</taxon>
        <taxon>Bacteroidota</taxon>
        <taxon>Flavobacteriia</taxon>
        <taxon>Flavobacteriales</taxon>
        <taxon>Flavobacteriaceae</taxon>
        <taxon>Flavobacterium</taxon>
    </lineage>
</organism>
<evidence type="ECO:0000313" key="3">
    <source>
        <dbReference type="EMBL" id="OXA98302.1"/>
    </source>
</evidence>
<dbReference type="Proteomes" id="UP000028712">
    <property type="component" value="Unassembled WGS sequence"/>
</dbReference>
<dbReference type="SUPFAM" id="SSF52949">
    <property type="entry name" value="Macro domain-like"/>
    <property type="match status" value="1"/>
</dbReference>
<sequence>MNKNYRVEIANKTLEIIKNGFYEYKGKRIVIDKELEESIGNTFTILPNDWEAILKNPIENKFETEIVTKNCSTIEAIVQEENGKICVLNFASAKNPGGGFLGGASAQEESLARSSNLYETQIKDKVMYDFNRNQSSFLYSDYMIYSPNVLFWNDDSGNYFEKPLVADIITSPAPNKGAMLQHNRKEEIAEIEKVFKKRIEKVLAIALKQKSDTIILGAWGCGVFSNETKDVANLFKEVITEKYAGAFKKIVFAIFDNSEKKSNFKCFEDIFKK</sequence>
<dbReference type="InterPro" id="IPR019261">
    <property type="entry name" value="PARG_cat_microbial"/>
</dbReference>
<evidence type="ECO:0000313" key="4">
    <source>
        <dbReference type="Proteomes" id="UP000028712"/>
    </source>
</evidence>
<dbReference type="NCBIfam" id="TIGR02452">
    <property type="entry name" value="TIGR02452 family protein"/>
    <property type="match status" value="1"/>
</dbReference>
<evidence type="ECO:0000259" key="1">
    <source>
        <dbReference type="Pfam" id="PF10021"/>
    </source>
</evidence>
<keyword evidence="5" id="KW-1185">Reference proteome</keyword>
<evidence type="ECO:0000313" key="5">
    <source>
        <dbReference type="Proteomes" id="UP000198424"/>
    </source>
</evidence>
<dbReference type="InterPro" id="IPR012664">
    <property type="entry name" value="CHP02452"/>
</dbReference>
<dbReference type="Pfam" id="PF10021">
    <property type="entry name" value="PARG_cat_microb"/>
    <property type="match status" value="1"/>
</dbReference>
<gene>
    <name evidence="3" type="ORF">B0A62_00440</name>
    <name evidence="2" type="ORF">IW20_01225</name>
</gene>
<dbReference type="STRING" id="991.IW20_01225"/>
<name>A0A086AUP8_FLAHY</name>
<dbReference type="InterPro" id="IPR043472">
    <property type="entry name" value="Macro_dom-like"/>
</dbReference>
<dbReference type="AlphaFoldDB" id="A0A086AUP8"/>
<feature type="domain" description="Microbial-type PARG catalytic" evidence="1">
    <location>
        <begin position="10"/>
        <end position="154"/>
    </location>
</feature>